<dbReference type="AlphaFoldDB" id="A0A0B6Y9X1"/>
<name>A0A0B6Y9X1_9EUPU</name>
<gene>
    <name evidence="2" type="primary">ORF19245</name>
</gene>
<reference evidence="2" key="1">
    <citation type="submission" date="2014-12" db="EMBL/GenBank/DDBJ databases">
        <title>Insight into the proteome of Arion vulgaris.</title>
        <authorList>
            <person name="Aradska J."/>
            <person name="Bulat T."/>
            <person name="Smidak R."/>
            <person name="Sarate P."/>
            <person name="Gangsoo J."/>
            <person name="Sialana F."/>
            <person name="Bilban M."/>
            <person name="Lubec G."/>
        </authorList>
    </citation>
    <scope>NUCLEOTIDE SEQUENCE</scope>
    <source>
        <tissue evidence="2">Skin</tissue>
    </source>
</reference>
<feature type="compositionally biased region" description="Polar residues" evidence="1">
    <location>
        <begin position="77"/>
        <end position="93"/>
    </location>
</feature>
<feature type="compositionally biased region" description="Low complexity" evidence="1">
    <location>
        <begin position="128"/>
        <end position="158"/>
    </location>
</feature>
<accession>A0A0B6Y9X1</accession>
<organism evidence="2">
    <name type="scientific">Arion vulgaris</name>
    <dbReference type="NCBI Taxonomy" id="1028688"/>
    <lineage>
        <taxon>Eukaryota</taxon>
        <taxon>Metazoa</taxon>
        <taxon>Spiralia</taxon>
        <taxon>Lophotrochozoa</taxon>
        <taxon>Mollusca</taxon>
        <taxon>Gastropoda</taxon>
        <taxon>Heterobranchia</taxon>
        <taxon>Euthyneura</taxon>
        <taxon>Panpulmonata</taxon>
        <taxon>Eupulmonata</taxon>
        <taxon>Stylommatophora</taxon>
        <taxon>Helicina</taxon>
        <taxon>Arionoidea</taxon>
        <taxon>Arionidae</taxon>
        <taxon>Arion</taxon>
    </lineage>
</organism>
<evidence type="ECO:0000313" key="2">
    <source>
        <dbReference type="EMBL" id="CEK53147.1"/>
    </source>
</evidence>
<sequence>ESQMHITKPADAGLQQGQTLVQPTSISQGPQSLTSQGLTYSNFQSQTQSTTQAVPQSSQANTQTQLPTNQTLSQPQASVQAFSNMQLPQPSQDHSAHPVQIDTQVSPRSTVQLQAGQTFVGQQQVPHVSSGQQQQYPVSSQQYPVSSQQYPVPSQQHQ</sequence>
<feature type="region of interest" description="Disordered" evidence="1">
    <location>
        <begin position="1"/>
        <end position="158"/>
    </location>
</feature>
<feature type="compositionally biased region" description="Polar residues" evidence="1">
    <location>
        <begin position="101"/>
        <end position="127"/>
    </location>
</feature>
<feature type="compositionally biased region" description="Polar residues" evidence="1">
    <location>
        <begin position="15"/>
        <end position="38"/>
    </location>
</feature>
<feature type="compositionally biased region" description="Low complexity" evidence="1">
    <location>
        <begin position="39"/>
        <end position="76"/>
    </location>
</feature>
<protein>
    <submittedName>
        <fullName evidence="2">Uncharacterized protein</fullName>
    </submittedName>
</protein>
<feature type="non-terminal residue" evidence="2">
    <location>
        <position position="158"/>
    </location>
</feature>
<evidence type="ECO:0000256" key="1">
    <source>
        <dbReference type="SAM" id="MobiDB-lite"/>
    </source>
</evidence>
<dbReference type="EMBL" id="HACG01006282">
    <property type="protein sequence ID" value="CEK53147.1"/>
    <property type="molecule type" value="Transcribed_RNA"/>
</dbReference>
<proteinExistence type="predicted"/>
<feature type="non-terminal residue" evidence="2">
    <location>
        <position position="1"/>
    </location>
</feature>